<evidence type="ECO:0000313" key="3">
    <source>
        <dbReference type="Proteomes" id="UP001444661"/>
    </source>
</evidence>
<dbReference type="Proteomes" id="UP001444661">
    <property type="component" value="Unassembled WGS sequence"/>
</dbReference>
<accession>A0ABR1T142</accession>
<name>A0ABR1T142_9PEZI</name>
<dbReference type="EMBL" id="JAQQWK010000006">
    <property type="protein sequence ID" value="KAK8039649.1"/>
    <property type="molecule type" value="Genomic_DNA"/>
</dbReference>
<keyword evidence="3" id="KW-1185">Reference proteome</keyword>
<evidence type="ECO:0000256" key="1">
    <source>
        <dbReference type="SAM" id="MobiDB-lite"/>
    </source>
</evidence>
<organism evidence="2 3">
    <name type="scientific">Apiospora rasikravindrae</name>
    <dbReference type="NCBI Taxonomy" id="990691"/>
    <lineage>
        <taxon>Eukaryota</taxon>
        <taxon>Fungi</taxon>
        <taxon>Dikarya</taxon>
        <taxon>Ascomycota</taxon>
        <taxon>Pezizomycotina</taxon>
        <taxon>Sordariomycetes</taxon>
        <taxon>Xylariomycetidae</taxon>
        <taxon>Amphisphaeriales</taxon>
        <taxon>Apiosporaceae</taxon>
        <taxon>Apiospora</taxon>
    </lineage>
</organism>
<feature type="region of interest" description="Disordered" evidence="1">
    <location>
        <begin position="1"/>
        <end position="27"/>
    </location>
</feature>
<evidence type="ECO:0000313" key="2">
    <source>
        <dbReference type="EMBL" id="KAK8039649.1"/>
    </source>
</evidence>
<proteinExistence type="predicted"/>
<gene>
    <name evidence="2" type="ORF">PG993_008060</name>
</gene>
<sequence length="69" mass="7302">MSPKNWTSGEKAPVRRQAQAKSSTKGDMVAADSLAFSSEHYEDSGLSPLSPLLAVSSSCCKVQSAIDAW</sequence>
<comment type="caution">
    <text evidence="2">The sequence shown here is derived from an EMBL/GenBank/DDBJ whole genome shotgun (WGS) entry which is preliminary data.</text>
</comment>
<protein>
    <submittedName>
        <fullName evidence="2">Uncharacterized protein</fullName>
    </submittedName>
</protein>
<reference evidence="2 3" key="1">
    <citation type="submission" date="2023-01" db="EMBL/GenBank/DDBJ databases">
        <title>Analysis of 21 Apiospora genomes using comparative genomics revels a genus with tremendous synthesis potential of carbohydrate active enzymes and secondary metabolites.</title>
        <authorList>
            <person name="Sorensen T."/>
        </authorList>
    </citation>
    <scope>NUCLEOTIDE SEQUENCE [LARGE SCALE GENOMIC DNA]</scope>
    <source>
        <strain evidence="2 3">CBS 33761</strain>
    </source>
</reference>